<sequence>MNELEERLRAAFDARAQTFEARPDAWARMRERRPWWRLWRLLAVRTLVAALPVALLAVLVPVVLGGGRGGDVAAGADAVHERLMRDRTAAGEEVTVDNPTEDRPLRLWFATAKAGYRELCFVVERAGLDPYGGCSPITDEVITEGWFAGSTLRDGAETAMDWGVALPGVGGVTGVAADGEKFSGTVLRPEGAPYRLWTVTYPARHAMAKIELVDDQGRALGEESRERLTEQQLGAAAGAPLDLPAGVTARPYRPGEGTEVAWTRRGAHLMSAPVKALERNMVIPAMAENVIMGIARADVAKVTYTFPDGASNDFVTQPDPWGLGVALFAGENPAGSWREGSEVVAFDAGGAVLWRQADREDAVSDAIPATGAVMTLPGGLRTWFSGTSTICLSGDASPEGGVKCQGGARYAGPHPLKAITYLPAPGSSTHVGVADESWESVRAVLSDGRRLDAAFQRGKGTPARIWHVTIPNGDAVLVGFTVRTENGRVDRYPETNPSCGRKAVGTETGRQSLPAGMTAVVAEPSCLAFFEQGKPSPSLPGPLPGEKLSDLLTAERPVRWSYGATAWYGYGPAGTARVELRTSNGLTVTMDAVPDQSDQGVTLFAAPIPKGAEFSAGMSITGYDAAGGKLWQDGPRTPATPRSTPS</sequence>
<dbReference type="RefSeq" id="WP_346110636.1">
    <property type="nucleotide sequence ID" value="NZ_BAAAMU010000063.1"/>
</dbReference>
<dbReference type="Proteomes" id="UP001500064">
    <property type="component" value="Unassembled WGS sequence"/>
</dbReference>
<dbReference type="EMBL" id="BAAAMU010000063">
    <property type="protein sequence ID" value="GAA1660604.1"/>
    <property type="molecule type" value="Genomic_DNA"/>
</dbReference>
<keyword evidence="4" id="KW-1185">Reference proteome</keyword>
<keyword evidence="2" id="KW-0812">Transmembrane</keyword>
<gene>
    <name evidence="3" type="ORF">GCM10009733_067940</name>
</gene>
<comment type="caution">
    <text evidence="3">The sequence shown here is derived from an EMBL/GenBank/DDBJ whole genome shotgun (WGS) entry which is preliminary data.</text>
</comment>
<reference evidence="3 4" key="1">
    <citation type="journal article" date="2019" name="Int. J. Syst. Evol. Microbiol.">
        <title>The Global Catalogue of Microorganisms (GCM) 10K type strain sequencing project: providing services to taxonomists for standard genome sequencing and annotation.</title>
        <authorList>
            <consortium name="The Broad Institute Genomics Platform"/>
            <consortium name="The Broad Institute Genome Sequencing Center for Infectious Disease"/>
            <person name="Wu L."/>
            <person name="Ma J."/>
        </authorList>
    </citation>
    <scope>NUCLEOTIDE SEQUENCE [LARGE SCALE GENOMIC DNA]</scope>
    <source>
        <strain evidence="3 4">JCM 13929</strain>
    </source>
</reference>
<evidence type="ECO:0000256" key="1">
    <source>
        <dbReference type="SAM" id="MobiDB-lite"/>
    </source>
</evidence>
<proteinExistence type="predicted"/>
<accession>A0ABN2FWC8</accession>
<evidence type="ECO:0000256" key="2">
    <source>
        <dbReference type="SAM" id="Phobius"/>
    </source>
</evidence>
<evidence type="ECO:0000313" key="4">
    <source>
        <dbReference type="Proteomes" id="UP001500064"/>
    </source>
</evidence>
<organism evidence="3 4">
    <name type="scientific">Nonomuraea maheshkhaliensis</name>
    <dbReference type="NCBI Taxonomy" id="419590"/>
    <lineage>
        <taxon>Bacteria</taxon>
        <taxon>Bacillati</taxon>
        <taxon>Actinomycetota</taxon>
        <taxon>Actinomycetes</taxon>
        <taxon>Streptosporangiales</taxon>
        <taxon>Streptosporangiaceae</taxon>
        <taxon>Nonomuraea</taxon>
    </lineage>
</organism>
<evidence type="ECO:0000313" key="3">
    <source>
        <dbReference type="EMBL" id="GAA1660604.1"/>
    </source>
</evidence>
<protein>
    <submittedName>
        <fullName evidence="3">Uncharacterized protein</fullName>
    </submittedName>
</protein>
<keyword evidence="2" id="KW-1133">Transmembrane helix</keyword>
<name>A0ABN2FWC8_9ACTN</name>
<feature type="compositionally biased region" description="Low complexity" evidence="1">
    <location>
        <begin position="635"/>
        <end position="646"/>
    </location>
</feature>
<keyword evidence="2" id="KW-0472">Membrane</keyword>
<feature type="transmembrane region" description="Helical" evidence="2">
    <location>
        <begin position="38"/>
        <end position="64"/>
    </location>
</feature>
<feature type="region of interest" description="Disordered" evidence="1">
    <location>
        <begin position="627"/>
        <end position="646"/>
    </location>
</feature>